<accession>A0AAN8HRA1</accession>
<sequence length="77" mass="8231">MFLACDASEAGDFWAMTSRLNPPHPEAGLTNVLSPSQAVPVCIPAGMGNIHHGRFSLECCPVLSSSFFTQAEKQNPI</sequence>
<organism evidence="1 2">
    <name type="scientific">Champsocephalus gunnari</name>
    <name type="common">Mackerel icefish</name>
    <dbReference type="NCBI Taxonomy" id="52237"/>
    <lineage>
        <taxon>Eukaryota</taxon>
        <taxon>Metazoa</taxon>
        <taxon>Chordata</taxon>
        <taxon>Craniata</taxon>
        <taxon>Vertebrata</taxon>
        <taxon>Euteleostomi</taxon>
        <taxon>Actinopterygii</taxon>
        <taxon>Neopterygii</taxon>
        <taxon>Teleostei</taxon>
        <taxon>Neoteleostei</taxon>
        <taxon>Acanthomorphata</taxon>
        <taxon>Eupercaria</taxon>
        <taxon>Perciformes</taxon>
        <taxon>Notothenioidei</taxon>
        <taxon>Channichthyidae</taxon>
        <taxon>Champsocephalus</taxon>
    </lineage>
</organism>
<reference evidence="1 2" key="1">
    <citation type="journal article" date="2023" name="Mol. Biol. Evol.">
        <title>Genomics of Secondarily Temperate Adaptation in the Only Non-Antarctic Icefish.</title>
        <authorList>
            <person name="Rivera-Colon A.G."/>
            <person name="Rayamajhi N."/>
            <person name="Minhas B.F."/>
            <person name="Madrigal G."/>
            <person name="Bilyk K.T."/>
            <person name="Yoon V."/>
            <person name="Hune M."/>
            <person name="Gregory S."/>
            <person name="Cheng C.H.C."/>
            <person name="Catchen J.M."/>
        </authorList>
    </citation>
    <scope>NUCLEOTIDE SEQUENCE [LARGE SCALE GENOMIC DNA]</scope>
    <source>
        <tissue evidence="1">White muscle</tissue>
    </source>
</reference>
<name>A0AAN8HRA1_CHAGU</name>
<keyword evidence="2" id="KW-1185">Reference proteome</keyword>
<dbReference type="Proteomes" id="UP001331515">
    <property type="component" value="Unassembled WGS sequence"/>
</dbReference>
<evidence type="ECO:0000313" key="2">
    <source>
        <dbReference type="Proteomes" id="UP001331515"/>
    </source>
</evidence>
<dbReference type="EMBL" id="JAURVH010001520">
    <property type="protein sequence ID" value="KAK5924727.1"/>
    <property type="molecule type" value="Genomic_DNA"/>
</dbReference>
<comment type="caution">
    <text evidence="1">The sequence shown here is derived from an EMBL/GenBank/DDBJ whole genome shotgun (WGS) entry which is preliminary data.</text>
</comment>
<gene>
    <name evidence="1" type="ORF">CgunFtcFv8_017317</name>
</gene>
<dbReference type="AlphaFoldDB" id="A0AAN8HRA1"/>
<evidence type="ECO:0000313" key="1">
    <source>
        <dbReference type="EMBL" id="KAK5924727.1"/>
    </source>
</evidence>
<protein>
    <submittedName>
        <fullName evidence="1">Uncharacterized protein</fullName>
    </submittedName>
</protein>
<proteinExistence type="predicted"/>